<organism evidence="1 2">
    <name type="scientific">Coemansia linderi</name>
    <dbReference type="NCBI Taxonomy" id="2663919"/>
    <lineage>
        <taxon>Eukaryota</taxon>
        <taxon>Fungi</taxon>
        <taxon>Fungi incertae sedis</taxon>
        <taxon>Zoopagomycota</taxon>
        <taxon>Kickxellomycotina</taxon>
        <taxon>Kickxellomycetes</taxon>
        <taxon>Kickxellales</taxon>
        <taxon>Kickxellaceae</taxon>
        <taxon>Coemansia</taxon>
    </lineage>
</organism>
<sequence length="581" mass="62951">MLSDATVVPDMDSPTLAQPHHSGIHAKAHVNMLSTGPPPSAVSPSPGDASPDNKDDKAAPVRKRLSLACTTCRQRKVKCDGGRPSCRTCAKFNWPCIYQPSNRKRGPRPRALALMDGSIPYSSRPHWAVSHSYYTYGYPGHSPLSPPPPPPPLHFAVPHNPDLPLNGAPMQVDPARHQPGSYNHDSYSTYGDFVANTGIIRIRPPPIHSPAFNHASSTSMYMHRDTQSHHHPYHGHGYRMGHGNTHQMSAPGSFDARPTSPIPPLSAHDAPRYLDCPAPSNMAPQYSHSHRYPPHHSPMLMSPLPAGTGIASVTDSAFGQVIAPQDVPPSISSMAQHHPPRNSNWTSETPVRAQPLEAPPVLRSTPPQHMQQSVQSHSSAPPYAMDMPPSTGISTVALAQPPAIYARRKADTPPTADCSNSSGSGFQTQPAPGDQHLLHRNRLPLPQSPRLAYDDGQARSPLAIPTSYDVCHTEHRKQHQLHSLGDIDCHAPRHASSERAVVTTCLLPFSNGVARPRLPPLSEILGKDYQIALSPNGAHTNSDTLPAFGGAAPDHFATQLSRRKDSFRDEVSKMLAHDGLH</sequence>
<dbReference type="EMBL" id="JANBUK010000393">
    <property type="protein sequence ID" value="KAJ2790167.1"/>
    <property type="molecule type" value="Genomic_DNA"/>
</dbReference>
<protein>
    <submittedName>
        <fullName evidence="1">Uncharacterized protein</fullName>
    </submittedName>
</protein>
<accession>A0ACC1KHT9</accession>
<comment type="caution">
    <text evidence="1">The sequence shown here is derived from an EMBL/GenBank/DDBJ whole genome shotgun (WGS) entry which is preliminary data.</text>
</comment>
<dbReference type="Proteomes" id="UP001140066">
    <property type="component" value="Unassembled WGS sequence"/>
</dbReference>
<reference evidence="1" key="1">
    <citation type="submission" date="2022-07" db="EMBL/GenBank/DDBJ databases">
        <title>Phylogenomic reconstructions and comparative analyses of Kickxellomycotina fungi.</title>
        <authorList>
            <person name="Reynolds N.K."/>
            <person name="Stajich J.E."/>
            <person name="Barry K."/>
            <person name="Grigoriev I.V."/>
            <person name="Crous P."/>
            <person name="Smith M.E."/>
        </authorList>
    </citation>
    <scope>NUCLEOTIDE SEQUENCE</scope>
    <source>
        <strain evidence="1">BCRC 34191</strain>
    </source>
</reference>
<name>A0ACC1KHT9_9FUNG</name>
<keyword evidence="2" id="KW-1185">Reference proteome</keyword>
<evidence type="ECO:0000313" key="2">
    <source>
        <dbReference type="Proteomes" id="UP001140066"/>
    </source>
</evidence>
<evidence type="ECO:0000313" key="1">
    <source>
        <dbReference type="EMBL" id="KAJ2790167.1"/>
    </source>
</evidence>
<proteinExistence type="predicted"/>
<gene>
    <name evidence="1" type="ORF">GGI18_001969</name>
</gene>